<dbReference type="STRING" id="294747.C5MA33"/>
<evidence type="ECO:0000256" key="4">
    <source>
        <dbReference type="ARBA" id="ARBA00022806"/>
    </source>
</evidence>
<keyword evidence="5 11" id="KW-0067">ATP-binding</keyword>
<comment type="similarity">
    <text evidence="1">Belongs to the helicase family. UvrD subfamily.</text>
</comment>
<dbReference type="GO" id="GO:0005634">
    <property type="term" value="C:nucleus"/>
    <property type="evidence" value="ECO:0007669"/>
    <property type="project" value="TreeGrafter"/>
</dbReference>
<feature type="domain" description="UvrD-like helicase ATP-binding" evidence="13">
    <location>
        <begin position="15"/>
        <end position="324"/>
    </location>
</feature>
<keyword evidence="16" id="KW-1185">Reference proteome</keyword>
<dbReference type="EMBL" id="GG692397">
    <property type="protein sequence ID" value="EER33527.1"/>
    <property type="molecule type" value="Genomic_DNA"/>
</dbReference>
<dbReference type="GO" id="GO:0003677">
    <property type="term" value="F:DNA binding"/>
    <property type="evidence" value="ECO:0007669"/>
    <property type="project" value="UniProtKB-KW"/>
</dbReference>
<dbReference type="KEGG" id="ctp:CTRG_02345"/>
<dbReference type="GO" id="GO:0000725">
    <property type="term" value="P:recombinational repair"/>
    <property type="evidence" value="ECO:0007669"/>
    <property type="project" value="TreeGrafter"/>
</dbReference>
<dbReference type="GeneID" id="8301786"/>
<dbReference type="InterPro" id="IPR014016">
    <property type="entry name" value="UvrD-like_ATP-bd"/>
</dbReference>
<evidence type="ECO:0000256" key="6">
    <source>
        <dbReference type="ARBA" id="ARBA00023125"/>
    </source>
</evidence>
<dbReference type="InterPro" id="IPR013986">
    <property type="entry name" value="DExx_box_DNA_helicase_dom_sf"/>
</dbReference>
<organism evidence="15 16">
    <name type="scientific">Candida tropicalis (strain ATCC MYA-3404 / T1)</name>
    <name type="common">Yeast</name>
    <dbReference type="NCBI Taxonomy" id="294747"/>
    <lineage>
        <taxon>Eukaryota</taxon>
        <taxon>Fungi</taxon>
        <taxon>Dikarya</taxon>
        <taxon>Ascomycota</taxon>
        <taxon>Saccharomycotina</taxon>
        <taxon>Pichiomycetes</taxon>
        <taxon>Debaryomycetaceae</taxon>
        <taxon>Candida/Lodderomyces clade</taxon>
        <taxon>Candida</taxon>
    </lineage>
</organism>
<feature type="binding site" evidence="11">
    <location>
        <begin position="36"/>
        <end position="43"/>
    </location>
    <ligand>
        <name>ATP</name>
        <dbReference type="ChEBI" id="CHEBI:30616"/>
    </ligand>
</feature>
<dbReference type="InterPro" id="IPR014017">
    <property type="entry name" value="DNA_helicase_UvrD-like_C"/>
</dbReference>
<dbReference type="Gene3D" id="1.10.486.10">
    <property type="entry name" value="PCRA, domain 4"/>
    <property type="match status" value="1"/>
</dbReference>
<sequence>MIVSEKEILDRILESLNENQREAVTSPCNGRLQIIAGPGTGKTKVLVSRVAHLLIVDKVRPDNMIVTTFTKKAANEMTDRLHRLLAGTNISVDKLIIGTFHSVCYRIIKRYGKFLGLEKHTIADETDKRSIMKKIISGLQPSELTMLQRMSSATTSQFTSGKVLNSYKDFDLDSISKQISSLKSKAISLEAYAKSPKRNKALVFFYQKYESALTENQKLDFDDCLMKCFQLIKEYPVLNYVKHVLVDEFQDTNEIQLQLMYRFAQGHVSNPEFQHNVTIVGDPDQSIYAFRHAQSANFKKMEKYYEKMNLSVSQITLNENYRSTSDILQYSESVMRQQKDRHQKNLRSQNDVSFKPVYKVLDTPAEQARWIVYEIEQLLALPNSPIKFEDIAILFRASSQTKIVEDELRLRKIPYRLIQGRSFWERKEVVSTMDYLKVCGDENDLFSVLRTINFPARSLGEKTAGPIIAFIEKNIKNGLSVHDCLRLVANGKDGSKLSTRTRNILKGYVNIIDTAQERMKIMETCSGESLRHEAARLFQDIYDGSTLDKEFRKNAKDYEERRMNVEELSKSFIEFVPREETLPPYNGEIDGEFTPDKRNFIMQYIESIGLFDSSAVTESGENKGIENEEQGENSVVPEFKGISLSTIHGSKGLEWPVVFVPGLSDGILPARFAVNSNGDPSKSAESINEERRCFYVATTRAKTLLYISGYSSDSGYSYGSNYSRTFHCPPSRFITDIGDNIVSQMKQYQLAFKNMANLEMLYKLLKKDELFDKNFPVDKFYKTYRTAFKIYRRGAPMNFVIKQEEYDTLTNKSDVSLFGGFQTANNVTPQISNKRKAVVATKLNKAPPYIPSRPSKKARIAAVKNRSSSTRNEGLTTSTNTLVSHSGVNKPDIVESLRLGSMAVKIQVHKPGDQKVDKPVENTSNIGYFELSDEE</sequence>
<dbReference type="AlphaFoldDB" id="C5MA33"/>
<name>C5MA33_CANTT</name>
<dbReference type="GO" id="GO:0005524">
    <property type="term" value="F:ATP binding"/>
    <property type="evidence" value="ECO:0007669"/>
    <property type="project" value="UniProtKB-UniRule"/>
</dbReference>
<comment type="catalytic activity">
    <reaction evidence="10">
        <text>ATP + H2O = ADP + phosphate + H(+)</text>
        <dbReference type="Rhea" id="RHEA:13065"/>
        <dbReference type="ChEBI" id="CHEBI:15377"/>
        <dbReference type="ChEBI" id="CHEBI:15378"/>
        <dbReference type="ChEBI" id="CHEBI:30616"/>
        <dbReference type="ChEBI" id="CHEBI:43474"/>
        <dbReference type="ChEBI" id="CHEBI:456216"/>
        <dbReference type="EC" id="5.6.2.4"/>
    </reaction>
</comment>
<dbReference type="Gene3D" id="3.40.50.300">
    <property type="entry name" value="P-loop containing nucleotide triphosphate hydrolases"/>
    <property type="match status" value="3"/>
</dbReference>
<evidence type="ECO:0000259" key="14">
    <source>
        <dbReference type="PROSITE" id="PS51217"/>
    </source>
</evidence>
<dbReference type="GO" id="GO:0043138">
    <property type="term" value="F:3'-5' DNA helicase activity"/>
    <property type="evidence" value="ECO:0007669"/>
    <property type="project" value="UniProtKB-EC"/>
</dbReference>
<dbReference type="InterPro" id="IPR027417">
    <property type="entry name" value="P-loop_NTPase"/>
</dbReference>
<dbReference type="PROSITE" id="PS51217">
    <property type="entry name" value="UVRD_HELICASE_CTER"/>
    <property type="match status" value="1"/>
</dbReference>
<evidence type="ECO:0000256" key="5">
    <source>
        <dbReference type="ARBA" id="ARBA00022840"/>
    </source>
</evidence>
<evidence type="ECO:0000256" key="7">
    <source>
        <dbReference type="ARBA" id="ARBA00023235"/>
    </source>
</evidence>
<dbReference type="SUPFAM" id="SSF52540">
    <property type="entry name" value="P-loop containing nucleoside triphosphate hydrolases"/>
    <property type="match status" value="1"/>
</dbReference>
<evidence type="ECO:0000256" key="11">
    <source>
        <dbReference type="PROSITE-ProRule" id="PRU00560"/>
    </source>
</evidence>
<evidence type="ECO:0000256" key="10">
    <source>
        <dbReference type="ARBA" id="ARBA00048988"/>
    </source>
</evidence>
<dbReference type="HOGENOM" id="CLU_004585_4_0_1"/>
<comment type="catalytic activity">
    <reaction evidence="8">
        <text>Couples ATP hydrolysis with the unwinding of duplex DNA by translocating in the 3'-5' direction.</text>
        <dbReference type="EC" id="5.6.2.4"/>
    </reaction>
</comment>
<dbReference type="Gene3D" id="1.10.10.160">
    <property type="match status" value="1"/>
</dbReference>
<dbReference type="Proteomes" id="UP000002037">
    <property type="component" value="Unassembled WGS sequence"/>
</dbReference>
<evidence type="ECO:0000256" key="8">
    <source>
        <dbReference type="ARBA" id="ARBA00034617"/>
    </source>
</evidence>
<dbReference type="PANTHER" id="PTHR11070">
    <property type="entry name" value="UVRD / RECB / PCRA DNA HELICASE FAMILY MEMBER"/>
    <property type="match status" value="1"/>
</dbReference>
<evidence type="ECO:0000256" key="9">
    <source>
        <dbReference type="ARBA" id="ARBA00034808"/>
    </source>
</evidence>
<keyword evidence="6" id="KW-0238">DNA-binding</keyword>
<dbReference type="InterPro" id="IPR000212">
    <property type="entry name" value="DNA_helicase_UvrD/REP"/>
</dbReference>
<keyword evidence="4 11" id="KW-0347">Helicase</keyword>
<dbReference type="VEuPathDB" id="FungiDB:CTRG_02345"/>
<feature type="domain" description="UvrD-like helicase C-terminal" evidence="14">
    <location>
        <begin position="325"/>
        <end position="652"/>
    </location>
</feature>
<protein>
    <recommendedName>
        <fullName evidence="9">DNA 3'-5' helicase</fullName>
        <ecNumber evidence="9">5.6.2.4</ecNumber>
    </recommendedName>
</protein>
<evidence type="ECO:0000313" key="15">
    <source>
        <dbReference type="EMBL" id="EER33527.1"/>
    </source>
</evidence>
<keyword evidence="2 11" id="KW-0547">Nucleotide-binding</keyword>
<feature type="compositionally biased region" description="Polar residues" evidence="12">
    <location>
        <begin position="865"/>
        <end position="887"/>
    </location>
</feature>
<keyword evidence="7" id="KW-0413">Isomerase</keyword>
<accession>C5MA33</accession>
<evidence type="ECO:0000256" key="12">
    <source>
        <dbReference type="SAM" id="MobiDB-lite"/>
    </source>
</evidence>
<gene>
    <name evidence="15" type="ORF">CTRG_02345</name>
</gene>
<keyword evidence="3 11" id="KW-0378">Hydrolase</keyword>
<dbReference type="Pfam" id="PF00580">
    <property type="entry name" value="UvrD-helicase"/>
    <property type="match status" value="1"/>
</dbReference>
<dbReference type="EC" id="5.6.2.4" evidence="9"/>
<dbReference type="Pfam" id="PF13361">
    <property type="entry name" value="UvrD_C"/>
    <property type="match status" value="1"/>
</dbReference>
<evidence type="ECO:0000256" key="2">
    <source>
        <dbReference type="ARBA" id="ARBA00022741"/>
    </source>
</evidence>
<evidence type="ECO:0000259" key="13">
    <source>
        <dbReference type="PROSITE" id="PS51198"/>
    </source>
</evidence>
<dbReference type="eggNOG" id="KOG2108">
    <property type="taxonomic scope" value="Eukaryota"/>
</dbReference>
<feature type="region of interest" description="Disordered" evidence="12">
    <location>
        <begin position="864"/>
        <end position="887"/>
    </location>
</feature>
<reference evidence="15 16" key="1">
    <citation type="journal article" date="2009" name="Nature">
        <title>Evolution of pathogenicity and sexual reproduction in eight Candida genomes.</title>
        <authorList>
            <person name="Butler G."/>
            <person name="Rasmussen M.D."/>
            <person name="Lin M.F."/>
            <person name="Santos M.A."/>
            <person name="Sakthikumar S."/>
            <person name="Munro C.A."/>
            <person name="Rheinbay E."/>
            <person name="Grabherr M."/>
            <person name="Forche A."/>
            <person name="Reedy J.L."/>
            <person name="Agrafioti I."/>
            <person name="Arnaud M.B."/>
            <person name="Bates S."/>
            <person name="Brown A.J."/>
            <person name="Brunke S."/>
            <person name="Costanzo M.C."/>
            <person name="Fitzpatrick D.A."/>
            <person name="de Groot P.W."/>
            <person name="Harris D."/>
            <person name="Hoyer L.L."/>
            <person name="Hube B."/>
            <person name="Klis F.M."/>
            <person name="Kodira C."/>
            <person name="Lennard N."/>
            <person name="Logue M.E."/>
            <person name="Martin R."/>
            <person name="Neiman A.M."/>
            <person name="Nikolaou E."/>
            <person name="Quail M.A."/>
            <person name="Quinn J."/>
            <person name="Santos M.C."/>
            <person name="Schmitzberger F.F."/>
            <person name="Sherlock G."/>
            <person name="Shah P."/>
            <person name="Silverstein K.A."/>
            <person name="Skrzypek M.S."/>
            <person name="Soll D."/>
            <person name="Staggs R."/>
            <person name="Stansfield I."/>
            <person name="Stumpf M.P."/>
            <person name="Sudbery P.E."/>
            <person name="Srikantha T."/>
            <person name="Zeng Q."/>
            <person name="Berman J."/>
            <person name="Berriman M."/>
            <person name="Heitman J."/>
            <person name="Gow N.A."/>
            <person name="Lorenz M.C."/>
            <person name="Birren B.W."/>
            <person name="Kellis M."/>
            <person name="Cuomo C.A."/>
        </authorList>
    </citation>
    <scope>NUCLEOTIDE SEQUENCE [LARGE SCALE GENOMIC DNA]</scope>
    <source>
        <strain evidence="16">ATCC MYA-3404 / T1</strain>
    </source>
</reference>
<dbReference type="PROSITE" id="PS51198">
    <property type="entry name" value="UVRD_HELICASE_ATP_BIND"/>
    <property type="match status" value="1"/>
</dbReference>
<dbReference type="OrthoDB" id="1470711at2759"/>
<evidence type="ECO:0000256" key="3">
    <source>
        <dbReference type="ARBA" id="ARBA00022801"/>
    </source>
</evidence>
<dbReference type="RefSeq" id="XP_002548048.1">
    <property type="nucleotide sequence ID" value="XM_002548002.1"/>
</dbReference>
<evidence type="ECO:0000256" key="1">
    <source>
        <dbReference type="ARBA" id="ARBA00009922"/>
    </source>
</evidence>
<dbReference type="PANTHER" id="PTHR11070:SF2">
    <property type="entry name" value="ATP-DEPENDENT DNA HELICASE SRS2"/>
    <property type="match status" value="1"/>
</dbReference>
<dbReference type="GO" id="GO:0016787">
    <property type="term" value="F:hydrolase activity"/>
    <property type="evidence" value="ECO:0007669"/>
    <property type="project" value="UniProtKB-UniRule"/>
</dbReference>
<proteinExistence type="inferred from homology"/>
<dbReference type="CDD" id="cd17932">
    <property type="entry name" value="DEXQc_UvrD"/>
    <property type="match status" value="1"/>
</dbReference>
<evidence type="ECO:0000313" key="16">
    <source>
        <dbReference type="Proteomes" id="UP000002037"/>
    </source>
</evidence>